<gene>
    <name evidence="2" type="ORF">ACFSBK_07270</name>
</gene>
<protein>
    <submittedName>
        <fullName evidence="2">Helix-turn-helix domain-containing protein</fullName>
    </submittedName>
</protein>
<dbReference type="NCBIfam" id="TIGR01764">
    <property type="entry name" value="excise"/>
    <property type="match status" value="1"/>
</dbReference>
<accession>A0ABW4NPB7</accession>
<comment type="caution">
    <text evidence="2">The sequence shown here is derived from an EMBL/GenBank/DDBJ whole genome shotgun (WGS) entry which is preliminary data.</text>
</comment>
<evidence type="ECO:0000259" key="1">
    <source>
        <dbReference type="Pfam" id="PF12728"/>
    </source>
</evidence>
<proteinExistence type="predicted"/>
<dbReference type="InterPro" id="IPR041657">
    <property type="entry name" value="HTH_17"/>
</dbReference>
<dbReference type="EMBL" id="JBHUFF010000013">
    <property type="protein sequence ID" value="MFD1799651.1"/>
    <property type="molecule type" value="Genomic_DNA"/>
</dbReference>
<dbReference type="InterPro" id="IPR010093">
    <property type="entry name" value="SinI_DNA-bd"/>
</dbReference>
<feature type="domain" description="Helix-turn-helix" evidence="1">
    <location>
        <begin position="64"/>
        <end position="110"/>
    </location>
</feature>
<keyword evidence="3" id="KW-1185">Reference proteome</keyword>
<evidence type="ECO:0000313" key="2">
    <source>
        <dbReference type="EMBL" id="MFD1799651.1"/>
    </source>
</evidence>
<organism evidence="2 3">
    <name type="scientific">Carnobacterium antarcticum</name>
    <dbReference type="NCBI Taxonomy" id="2126436"/>
    <lineage>
        <taxon>Bacteria</taxon>
        <taxon>Bacillati</taxon>
        <taxon>Bacillota</taxon>
        <taxon>Bacilli</taxon>
        <taxon>Lactobacillales</taxon>
        <taxon>Carnobacteriaceae</taxon>
        <taxon>Carnobacterium</taxon>
    </lineage>
</organism>
<dbReference type="RefSeq" id="WP_058918175.1">
    <property type="nucleotide sequence ID" value="NZ_JBHSQC010000025.1"/>
</dbReference>
<sequence>MTYRPDRRYLNVQQGSIAAQRDRENKIVEEATAKKFRQIEDKKIKKTEEKFDVQNNHLRYTLWTKQVAEILGININKVRDLIDKNQLVATKAGRYWRVNEESVIEYKNRQNN</sequence>
<evidence type="ECO:0000313" key="3">
    <source>
        <dbReference type="Proteomes" id="UP001597285"/>
    </source>
</evidence>
<dbReference type="Proteomes" id="UP001597285">
    <property type="component" value="Unassembled WGS sequence"/>
</dbReference>
<reference evidence="3" key="1">
    <citation type="journal article" date="2019" name="Int. J. Syst. Evol. Microbiol.">
        <title>The Global Catalogue of Microorganisms (GCM) 10K type strain sequencing project: providing services to taxonomists for standard genome sequencing and annotation.</title>
        <authorList>
            <consortium name="The Broad Institute Genomics Platform"/>
            <consortium name="The Broad Institute Genome Sequencing Center for Infectious Disease"/>
            <person name="Wu L."/>
            <person name="Ma J."/>
        </authorList>
    </citation>
    <scope>NUCLEOTIDE SEQUENCE [LARGE SCALE GENOMIC DNA]</scope>
    <source>
        <strain evidence="3">KCTC 42143</strain>
    </source>
</reference>
<dbReference type="Pfam" id="PF12728">
    <property type="entry name" value="HTH_17"/>
    <property type="match status" value="1"/>
</dbReference>
<name>A0ABW4NPB7_9LACT</name>